<dbReference type="CDD" id="cd05804">
    <property type="entry name" value="StaR_like"/>
    <property type="match status" value="1"/>
</dbReference>
<dbReference type="Gene3D" id="1.25.40.10">
    <property type="entry name" value="Tetratricopeptide repeat domain"/>
    <property type="match status" value="1"/>
</dbReference>
<name>A0A914CKS5_9BILA</name>
<protein>
    <recommendedName>
        <fullName evidence="2">Tetratricopeptide repeat protein 38</fullName>
    </recommendedName>
</protein>
<dbReference type="PANTHER" id="PTHR16263:SF4">
    <property type="entry name" value="TETRATRICOPEPTIDE REPEAT PROTEIN 38"/>
    <property type="match status" value="1"/>
</dbReference>
<proteinExistence type="inferred from homology"/>
<dbReference type="InterPro" id="IPR011990">
    <property type="entry name" value="TPR-like_helical_dom_sf"/>
</dbReference>
<comment type="similarity">
    <text evidence="1">Belongs to the TTC38 family.</text>
</comment>
<evidence type="ECO:0000256" key="3">
    <source>
        <dbReference type="ARBA" id="ARBA00022737"/>
    </source>
</evidence>
<dbReference type="WBParaSite" id="ACRNAN_scaffold11433.g8026.t1">
    <property type="protein sequence ID" value="ACRNAN_scaffold11433.g8026.t1"/>
    <property type="gene ID" value="ACRNAN_scaffold11433.g8026"/>
</dbReference>
<evidence type="ECO:0000256" key="4">
    <source>
        <dbReference type="ARBA" id="ARBA00022803"/>
    </source>
</evidence>
<accession>A0A914CKS5</accession>
<dbReference type="SUPFAM" id="SSF48452">
    <property type="entry name" value="TPR-like"/>
    <property type="match status" value="1"/>
</dbReference>
<dbReference type="InterPro" id="IPR033891">
    <property type="entry name" value="TTC38"/>
</dbReference>
<evidence type="ECO:0000313" key="6">
    <source>
        <dbReference type="WBParaSite" id="ACRNAN_scaffold11433.g8026.t1"/>
    </source>
</evidence>
<evidence type="ECO:0000256" key="2">
    <source>
        <dbReference type="ARBA" id="ARBA00019992"/>
    </source>
</evidence>
<keyword evidence="3" id="KW-0677">Repeat</keyword>
<reference evidence="6" key="1">
    <citation type="submission" date="2022-11" db="UniProtKB">
        <authorList>
            <consortium name="WormBaseParasite"/>
        </authorList>
    </citation>
    <scope>IDENTIFICATION</scope>
</reference>
<keyword evidence="5" id="KW-1185">Reference proteome</keyword>
<evidence type="ECO:0000256" key="1">
    <source>
        <dbReference type="ARBA" id="ARBA00005857"/>
    </source>
</evidence>
<dbReference type="Proteomes" id="UP000887540">
    <property type="component" value="Unplaced"/>
</dbReference>
<dbReference type="AlphaFoldDB" id="A0A914CKS5"/>
<keyword evidence="4" id="KW-0802">TPR repeat</keyword>
<sequence>MAEWCADNLRSTSAWKSEGLDLSTPSDEAAKLFDGSLRQMVSWMDCEQLGGLENTMNKMLEADPEMIMGRTFAVGMSLDKNSSQKLVLDAKNFGTPREQKHAIAMDYFVNGQTMNACYEWDKILAEYPTDLFALRFSFEGHYMLGKFYDNCATFGRVIEHWKPSMPGYSFLLSTYALNLEECGQIEKSEQMARKALEIQPHDCWAVHAIAHCMETTGRYKEGIQFMESTKTAWEPCNMLACHNHWHNALFYVDGADYESALSIYDNEIDRRCKARPHLNDAASLLARLEMEGVNVGDRWNKLLPIASNNLNNHVWSFSDAHISIVLSRTDEDFIKQHQNSISSFISTGSGDQQNIFKLVGEEVCLAVADFNKERYVDCVNKLYPIRHLIKTLGGSHAQRDVFIQFLIHAAIRSKQYRKAMSLIEERNQIMINSPLSTRLAVHQRDHINQDIYK</sequence>
<evidence type="ECO:0000313" key="5">
    <source>
        <dbReference type="Proteomes" id="UP000887540"/>
    </source>
</evidence>
<dbReference type="PANTHER" id="PTHR16263">
    <property type="entry name" value="TETRATRICOPEPTIDE REPEAT PROTEIN 38"/>
    <property type="match status" value="1"/>
</dbReference>
<organism evidence="5 6">
    <name type="scientific">Acrobeloides nanus</name>
    <dbReference type="NCBI Taxonomy" id="290746"/>
    <lineage>
        <taxon>Eukaryota</taxon>
        <taxon>Metazoa</taxon>
        <taxon>Ecdysozoa</taxon>
        <taxon>Nematoda</taxon>
        <taxon>Chromadorea</taxon>
        <taxon>Rhabditida</taxon>
        <taxon>Tylenchina</taxon>
        <taxon>Cephalobomorpha</taxon>
        <taxon>Cephaloboidea</taxon>
        <taxon>Cephalobidae</taxon>
        <taxon>Acrobeloides</taxon>
    </lineage>
</organism>